<evidence type="ECO:0000256" key="7">
    <source>
        <dbReference type="SAM" id="SignalP"/>
    </source>
</evidence>
<dbReference type="GO" id="GO:0061630">
    <property type="term" value="F:ubiquitin protein ligase activity"/>
    <property type="evidence" value="ECO:0007669"/>
    <property type="project" value="UniProtKB-EC"/>
</dbReference>
<keyword evidence="5" id="KW-0862">Zinc</keyword>
<gene>
    <name evidence="9" type="ORF">K2173_019692</name>
</gene>
<evidence type="ECO:0000259" key="8">
    <source>
        <dbReference type="PROSITE" id="PS50089"/>
    </source>
</evidence>
<evidence type="ECO:0000256" key="2">
    <source>
        <dbReference type="ARBA" id="ARBA00012483"/>
    </source>
</evidence>
<dbReference type="InterPro" id="IPR001841">
    <property type="entry name" value="Znf_RING"/>
</dbReference>
<evidence type="ECO:0000256" key="1">
    <source>
        <dbReference type="ARBA" id="ARBA00000900"/>
    </source>
</evidence>
<keyword evidence="7" id="KW-0732">Signal</keyword>
<evidence type="ECO:0000256" key="5">
    <source>
        <dbReference type="ARBA" id="ARBA00022833"/>
    </source>
</evidence>
<dbReference type="SUPFAM" id="SSF57850">
    <property type="entry name" value="RING/U-box"/>
    <property type="match status" value="1"/>
</dbReference>
<dbReference type="AlphaFoldDB" id="A0AAV8SMN4"/>
<dbReference type="Gene3D" id="3.30.40.10">
    <property type="entry name" value="Zinc/RING finger domain, C3HC4 (zinc finger)"/>
    <property type="match status" value="1"/>
</dbReference>
<dbReference type="Pfam" id="PF13639">
    <property type="entry name" value="zf-RING_2"/>
    <property type="match status" value="1"/>
</dbReference>
<accession>A0AAV8SMN4</accession>
<comment type="catalytic activity">
    <reaction evidence="1">
        <text>S-ubiquitinyl-[E2 ubiquitin-conjugating enzyme]-L-cysteine + [acceptor protein]-L-lysine = [E2 ubiquitin-conjugating enzyme]-L-cysteine + N(6)-ubiquitinyl-[acceptor protein]-L-lysine.</text>
        <dbReference type="EC" id="2.3.2.27"/>
    </reaction>
</comment>
<dbReference type="InterPro" id="IPR011016">
    <property type="entry name" value="Znf_RING-CH"/>
</dbReference>
<dbReference type="GO" id="GO:0008270">
    <property type="term" value="F:zinc ion binding"/>
    <property type="evidence" value="ECO:0007669"/>
    <property type="project" value="UniProtKB-KW"/>
</dbReference>
<keyword evidence="10" id="KW-1185">Reference proteome</keyword>
<dbReference type="GO" id="GO:0005737">
    <property type="term" value="C:cytoplasm"/>
    <property type="evidence" value="ECO:0007669"/>
    <property type="project" value="TreeGrafter"/>
</dbReference>
<organism evidence="9 10">
    <name type="scientific">Erythroxylum novogranatense</name>
    <dbReference type="NCBI Taxonomy" id="1862640"/>
    <lineage>
        <taxon>Eukaryota</taxon>
        <taxon>Viridiplantae</taxon>
        <taxon>Streptophyta</taxon>
        <taxon>Embryophyta</taxon>
        <taxon>Tracheophyta</taxon>
        <taxon>Spermatophyta</taxon>
        <taxon>Magnoliopsida</taxon>
        <taxon>eudicotyledons</taxon>
        <taxon>Gunneridae</taxon>
        <taxon>Pentapetalae</taxon>
        <taxon>rosids</taxon>
        <taxon>fabids</taxon>
        <taxon>Malpighiales</taxon>
        <taxon>Erythroxylaceae</taxon>
        <taxon>Erythroxylum</taxon>
    </lineage>
</organism>
<evidence type="ECO:0000313" key="10">
    <source>
        <dbReference type="Proteomes" id="UP001159364"/>
    </source>
</evidence>
<evidence type="ECO:0000256" key="4">
    <source>
        <dbReference type="ARBA" id="ARBA00022771"/>
    </source>
</evidence>
<sequence length="209" mass="23501">MIKHILLLKMVGLQFTLAAVWIQQSGRRIRLPTRATLVGSKDIAYRVGDLLRELVVKQLREWGIPKTPYQAVEEAIAETLRKATSTDSGGSAVKRCIHIQIGIARIEEFNYYGEYYDAGMARALRESALEGAKQVPAAESAIEALERLFLMEEGCSNCSVCLEDVEAGTQAIRMPCSHVYHEDCIVKWLRTSHFCPLCRYQLPVKLSRS</sequence>
<dbReference type="PROSITE" id="PS50089">
    <property type="entry name" value="ZF_RING_2"/>
    <property type="match status" value="1"/>
</dbReference>
<dbReference type="Proteomes" id="UP001159364">
    <property type="component" value="Linkage Group LG10"/>
</dbReference>
<dbReference type="SMART" id="SM00184">
    <property type="entry name" value="RING"/>
    <property type="match status" value="1"/>
</dbReference>
<feature type="domain" description="RING-type" evidence="8">
    <location>
        <begin position="158"/>
        <end position="199"/>
    </location>
</feature>
<evidence type="ECO:0000313" key="9">
    <source>
        <dbReference type="EMBL" id="KAJ8753293.1"/>
    </source>
</evidence>
<reference evidence="9 10" key="1">
    <citation type="submission" date="2021-09" db="EMBL/GenBank/DDBJ databases">
        <title>Genomic insights and catalytic innovation underlie evolution of tropane alkaloids biosynthesis.</title>
        <authorList>
            <person name="Wang Y.-J."/>
            <person name="Tian T."/>
            <person name="Huang J.-P."/>
            <person name="Huang S.-X."/>
        </authorList>
    </citation>
    <scope>NUCLEOTIDE SEQUENCE [LARGE SCALE GENOMIC DNA]</scope>
    <source>
        <strain evidence="9">KIB-2018</strain>
        <tissue evidence="9">Leaf</tissue>
    </source>
</reference>
<keyword evidence="3" id="KW-0479">Metal-binding</keyword>
<dbReference type="InterPro" id="IPR013083">
    <property type="entry name" value="Znf_RING/FYVE/PHD"/>
</dbReference>
<dbReference type="PANTHER" id="PTHR15710:SF196">
    <property type="entry name" value="F6A14.12 PROTEIN-RELATED"/>
    <property type="match status" value="1"/>
</dbReference>
<feature type="chain" id="PRO_5043597241" description="RING-type E3 ubiquitin transferase" evidence="7">
    <location>
        <begin position="19"/>
        <end position="209"/>
    </location>
</feature>
<protein>
    <recommendedName>
        <fullName evidence="2">RING-type E3 ubiquitin transferase</fullName>
        <ecNumber evidence="2">2.3.2.27</ecNumber>
    </recommendedName>
</protein>
<keyword evidence="4 6" id="KW-0863">Zinc-finger</keyword>
<dbReference type="EC" id="2.3.2.27" evidence="2"/>
<evidence type="ECO:0000256" key="3">
    <source>
        <dbReference type="ARBA" id="ARBA00022723"/>
    </source>
</evidence>
<dbReference type="CDD" id="cd16454">
    <property type="entry name" value="RING-H2_PA-TM-RING"/>
    <property type="match status" value="1"/>
</dbReference>
<name>A0AAV8SMN4_9ROSI</name>
<comment type="caution">
    <text evidence="9">The sequence shown here is derived from an EMBL/GenBank/DDBJ whole genome shotgun (WGS) entry which is preliminary data.</text>
</comment>
<dbReference type="GO" id="GO:0016567">
    <property type="term" value="P:protein ubiquitination"/>
    <property type="evidence" value="ECO:0007669"/>
    <property type="project" value="TreeGrafter"/>
</dbReference>
<dbReference type="EMBL" id="JAIWQS010000010">
    <property type="protein sequence ID" value="KAJ8753293.1"/>
    <property type="molecule type" value="Genomic_DNA"/>
</dbReference>
<dbReference type="SMART" id="SM00744">
    <property type="entry name" value="RINGv"/>
    <property type="match status" value="1"/>
</dbReference>
<evidence type="ECO:0000256" key="6">
    <source>
        <dbReference type="PROSITE-ProRule" id="PRU00175"/>
    </source>
</evidence>
<feature type="signal peptide" evidence="7">
    <location>
        <begin position="1"/>
        <end position="18"/>
    </location>
</feature>
<dbReference type="PANTHER" id="PTHR15710">
    <property type="entry name" value="E3 UBIQUITIN-PROTEIN LIGASE PRAJA"/>
    <property type="match status" value="1"/>
</dbReference>
<proteinExistence type="predicted"/>